<dbReference type="GO" id="GO:0043565">
    <property type="term" value="F:sequence-specific DNA binding"/>
    <property type="evidence" value="ECO:0007669"/>
    <property type="project" value="TreeGrafter"/>
</dbReference>
<dbReference type="eggNOG" id="COG0583">
    <property type="taxonomic scope" value="Bacteria"/>
</dbReference>
<reference evidence="6 7" key="1">
    <citation type="submission" date="2016-10" db="EMBL/GenBank/DDBJ databases">
        <authorList>
            <person name="de Groot N.N."/>
        </authorList>
    </citation>
    <scope>NUCLEOTIDE SEQUENCE [LARGE SCALE GENOMIC DNA]</scope>
    <source>
        <strain evidence="6 7">CGMCC 1.10959</strain>
    </source>
</reference>
<dbReference type="InterPro" id="IPR005119">
    <property type="entry name" value="LysR_subst-bd"/>
</dbReference>
<dbReference type="InterPro" id="IPR000847">
    <property type="entry name" value="LysR_HTH_N"/>
</dbReference>
<dbReference type="GO" id="GO:0003700">
    <property type="term" value="F:DNA-binding transcription factor activity"/>
    <property type="evidence" value="ECO:0007669"/>
    <property type="project" value="InterPro"/>
</dbReference>
<evidence type="ECO:0000256" key="2">
    <source>
        <dbReference type="ARBA" id="ARBA00023015"/>
    </source>
</evidence>
<evidence type="ECO:0000313" key="6">
    <source>
        <dbReference type="EMBL" id="SFT93996.1"/>
    </source>
</evidence>
<evidence type="ECO:0000256" key="4">
    <source>
        <dbReference type="ARBA" id="ARBA00023163"/>
    </source>
</evidence>
<dbReference type="Gene3D" id="3.40.190.10">
    <property type="entry name" value="Periplasmic binding protein-like II"/>
    <property type="match status" value="2"/>
</dbReference>
<keyword evidence="4" id="KW-0804">Transcription</keyword>
<dbReference type="Gene3D" id="1.10.10.10">
    <property type="entry name" value="Winged helix-like DNA-binding domain superfamily/Winged helix DNA-binding domain"/>
    <property type="match status" value="1"/>
</dbReference>
<evidence type="ECO:0000313" key="7">
    <source>
        <dbReference type="Proteomes" id="UP000182466"/>
    </source>
</evidence>
<feature type="domain" description="HTH lysR-type" evidence="5">
    <location>
        <begin position="9"/>
        <end position="66"/>
    </location>
</feature>
<dbReference type="PROSITE" id="PS50931">
    <property type="entry name" value="HTH_LYSR"/>
    <property type="match status" value="1"/>
</dbReference>
<dbReference type="SUPFAM" id="SSF46785">
    <property type="entry name" value="Winged helix' DNA-binding domain"/>
    <property type="match status" value="1"/>
</dbReference>
<protein>
    <submittedName>
        <fullName evidence="6">DNA-binding transcriptional regulator, LysR family</fullName>
    </submittedName>
</protein>
<organism evidence="6 7">
    <name type="scientific">Sedimentitalea nanhaiensis</name>
    <dbReference type="NCBI Taxonomy" id="999627"/>
    <lineage>
        <taxon>Bacteria</taxon>
        <taxon>Pseudomonadati</taxon>
        <taxon>Pseudomonadota</taxon>
        <taxon>Alphaproteobacteria</taxon>
        <taxon>Rhodobacterales</taxon>
        <taxon>Paracoccaceae</taxon>
        <taxon>Sedimentitalea</taxon>
    </lineage>
</organism>
<dbReference type="InterPro" id="IPR058163">
    <property type="entry name" value="LysR-type_TF_proteobact-type"/>
</dbReference>
<dbReference type="CDD" id="cd08432">
    <property type="entry name" value="PBP2_GcdR_TrpI_HvrB_AmpR_like"/>
    <property type="match status" value="1"/>
</dbReference>
<proteinExistence type="inferred from homology"/>
<dbReference type="Pfam" id="PF03466">
    <property type="entry name" value="LysR_substrate"/>
    <property type="match status" value="1"/>
</dbReference>
<dbReference type="PANTHER" id="PTHR30537:SF74">
    <property type="entry name" value="HTH-TYPE TRANSCRIPTIONAL REGULATOR TRPI"/>
    <property type="match status" value="1"/>
</dbReference>
<evidence type="ECO:0000259" key="5">
    <source>
        <dbReference type="PROSITE" id="PS50931"/>
    </source>
</evidence>
<dbReference type="PANTHER" id="PTHR30537">
    <property type="entry name" value="HTH-TYPE TRANSCRIPTIONAL REGULATOR"/>
    <property type="match status" value="1"/>
</dbReference>
<dbReference type="STRING" id="999627.SAMN05216236_11423"/>
<dbReference type="InterPro" id="IPR036390">
    <property type="entry name" value="WH_DNA-bd_sf"/>
</dbReference>
<gene>
    <name evidence="6" type="ORF">SAMN05216236_11423</name>
</gene>
<evidence type="ECO:0000256" key="3">
    <source>
        <dbReference type="ARBA" id="ARBA00023125"/>
    </source>
</evidence>
<evidence type="ECO:0000256" key="1">
    <source>
        <dbReference type="ARBA" id="ARBA00009437"/>
    </source>
</evidence>
<dbReference type="RefSeq" id="WP_027263933.1">
    <property type="nucleotide sequence ID" value="NZ_FPAW01000014.1"/>
</dbReference>
<dbReference type="EMBL" id="FPAW01000014">
    <property type="protein sequence ID" value="SFT93996.1"/>
    <property type="molecule type" value="Genomic_DNA"/>
</dbReference>
<accession>A0A1I7C3K7</accession>
<dbReference type="AlphaFoldDB" id="A0A1I7C3K7"/>
<dbReference type="GO" id="GO:0006351">
    <property type="term" value="P:DNA-templated transcription"/>
    <property type="evidence" value="ECO:0007669"/>
    <property type="project" value="TreeGrafter"/>
</dbReference>
<dbReference type="OrthoDB" id="9804958at2"/>
<dbReference type="Proteomes" id="UP000182466">
    <property type="component" value="Unassembled WGS sequence"/>
</dbReference>
<dbReference type="Pfam" id="PF00126">
    <property type="entry name" value="HTH_1"/>
    <property type="match status" value="1"/>
</dbReference>
<name>A0A1I7C3K7_9RHOB</name>
<keyword evidence="2" id="KW-0805">Transcription regulation</keyword>
<sequence>MSKGKSSLPPLDYLLAFEAAAECESFVGASKKLNISETAISRKVRLLELHHDVTLFLRGHRSISLTPQGVSYLSRIQPALRDLREASSQIVAQQKNKPVTLAATNSVASLWLMPRLRDFSQTSKHVKIKLVASDNDEECLSETVDLAILRGDGRWPGFEARMLFGETVFPVCSPDYLQAHPRAGDLETLPQLDLIEVSSSHREWMNWKTWLRRAGGTRREPTQAVLFNTYPLSIQAAVDGLGIALGWGHLVDPYIEQGKLVRPVESVNVRTEYGYYLLKSENALQSDDRQVVEDWLMGISKARHRYGAIVT</sequence>
<keyword evidence="7" id="KW-1185">Reference proteome</keyword>
<dbReference type="InterPro" id="IPR036388">
    <property type="entry name" value="WH-like_DNA-bd_sf"/>
</dbReference>
<keyword evidence="3 6" id="KW-0238">DNA-binding</keyword>
<comment type="similarity">
    <text evidence="1">Belongs to the LysR transcriptional regulatory family.</text>
</comment>
<dbReference type="SUPFAM" id="SSF53850">
    <property type="entry name" value="Periplasmic binding protein-like II"/>
    <property type="match status" value="1"/>
</dbReference>